<feature type="region of interest" description="Disordered" evidence="6">
    <location>
        <begin position="116"/>
        <end position="193"/>
    </location>
</feature>
<protein>
    <recommendedName>
        <fullName evidence="7">FYVE-type domain-containing protein</fullName>
    </recommendedName>
</protein>
<dbReference type="Pfam" id="PF01363">
    <property type="entry name" value="FYVE"/>
    <property type="match status" value="1"/>
</dbReference>
<organism evidence="8 9">
    <name type="scientific">Hebeloma cylindrosporum</name>
    <dbReference type="NCBI Taxonomy" id="76867"/>
    <lineage>
        <taxon>Eukaryota</taxon>
        <taxon>Fungi</taxon>
        <taxon>Dikarya</taxon>
        <taxon>Basidiomycota</taxon>
        <taxon>Agaricomycotina</taxon>
        <taxon>Agaricomycetes</taxon>
        <taxon>Agaricomycetidae</taxon>
        <taxon>Agaricales</taxon>
        <taxon>Agaricineae</taxon>
        <taxon>Hymenogastraceae</taxon>
        <taxon>Hebeloma</taxon>
    </lineage>
</organism>
<dbReference type="InterPro" id="IPR052727">
    <property type="entry name" value="Rab4/Rab5_effector"/>
</dbReference>
<dbReference type="STRING" id="686832.A0A0C3CKL2"/>
<feature type="region of interest" description="Disordered" evidence="6">
    <location>
        <begin position="624"/>
        <end position="652"/>
    </location>
</feature>
<dbReference type="CDD" id="cd15737">
    <property type="entry name" value="FYVE2_Vac1p_like"/>
    <property type="match status" value="1"/>
</dbReference>
<evidence type="ECO:0000256" key="2">
    <source>
        <dbReference type="ARBA" id="ARBA00022771"/>
    </source>
</evidence>
<dbReference type="InterPro" id="IPR013083">
    <property type="entry name" value="Znf_RING/FYVE/PHD"/>
</dbReference>
<keyword evidence="9" id="KW-1185">Reference proteome</keyword>
<evidence type="ECO:0000256" key="1">
    <source>
        <dbReference type="ARBA" id="ARBA00022723"/>
    </source>
</evidence>
<dbReference type="InterPro" id="IPR000306">
    <property type="entry name" value="Znf_FYVE"/>
</dbReference>
<evidence type="ECO:0000256" key="5">
    <source>
        <dbReference type="SAM" id="Coils"/>
    </source>
</evidence>
<feature type="compositionally biased region" description="Low complexity" evidence="6">
    <location>
        <begin position="147"/>
        <end position="160"/>
    </location>
</feature>
<dbReference type="InterPro" id="IPR021565">
    <property type="entry name" value="Rbsn_Rab-bd"/>
</dbReference>
<dbReference type="GO" id="GO:0008270">
    <property type="term" value="F:zinc ion binding"/>
    <property type="evidence" value="ECO:0007669"/>
    <property type="project" value="UniProtKB-KW"/>
</dbReference>
<keyword evidence="2 4" id="KW-0863">Zinc-finger</keyword>
<keyword evidence="3" id="KW-0862">Zinc</keyword>
<feature type="compositionally biased region" description="Polar residues" evidence="6">
    <location>
        <begin position="175"/>
        <end position="191"/>
    </location>
</feature>
<evidence type="ECO:0000259" key="7">
    <source>
        <dbReference type="PROSITE" id="PS50178"/>
    </source>
</evidence>
<dbReference type="HOGENOM" id="CLU_015191_0_0_1"/>
<dbReference type="InterPro" id="IPR017455">
    <property type="entry name" value="Znf_FYVE-rel"/>
</dbReference>
<proteinExistence type="predicted"/>
<evidence type="ECO:0000256" key="3">
    <source>
        <dbReference type="ARBA" id="ARBA00022833"/>
    </source>
</evidence>
<feature type="region of interest" description="Disordered" evidence="6">
    <location>
        <begin position="259"/>
        <end position="285"/>
    </location>
</feature>
<sequence>MSTPPPGATHVPYQAYKSKRHSRNLSSPNFHLIPNQSPPRPSIGIGPTIPLHPPQLLLDGGKEETSNNEVVDDSHDIPQPDVLAARESEVPPPDGSSTLDLINSEVIQEPLVSSADALNKDKESTTALQSPGEQVGNMSPTITSQPASIAFGSSSASSHSNPKKATTFRRVVPKSSRQSPVTHTRNISVSSLPPRLPEKVRNEVYTFSVSPTPSPGAPEPIVLTPPSAHDLVSQPRRQPNHIPQILPPTPMVISISTSSEPPMALPPSAPASSSKHTPYRPGFQPRGIYRPLTDDFLAIRRSMRDGEGDGGIKRVERTKLERRLEKLIALHFPYHASDIPSGGSKKDLRPSLGGVGRENGVSSSFLDFRSLRSLNIHDASDLLRGIVIGTLSDPTTTEIRAAEQRITPWQDDAAVNKCPLCLAAFHPLSNRKHHCRLCGQIICSLPIKHPQRNVLCSTLFVVDAHARQIEEVGEGVDYGVKRRKMAKNSDQPGRPEEDDKFLKGVRICRQCRPILLRQQYYQQSRIVPDFAKLYDNFIRLEADIEESLPNFQELLMTLSLRDQPTKDASAARKRLLDSFAQYDKLSKRIRALPCPNGPGSSQDRVQAAIMTRANIFLQKNMFPLQSLPTPQPRSKVSSPKSEHDTNGTETSHAIDGIDSALAHTLQPLLEQESLLESFVEEAQAQRKFEDVQTLKVNLAEIRQEIERVLGADKPH</sequence>
<reference evidence="8 9" key="1">
    <citation type="submission" date="2014-04" db="EMBL/GenBank/DDBJ databases">
        <authorList>
            <consortium name="DOE Joint Genome Institute"/>
            <person name="Kuo A."/>
            <person name="Gay G."/>
            <person name="Dore J."/>
            <person name="Kohler A."/>
            <person name="Nagy L.G."/>
            <person name="Floudas D."/>
            <person name="Copeland A."/>
            <person name="Barry K.W."/>
            <person name="Cichocki N."/>
            <person name="Veneault-Fourrey C."/>
            <person name="LaButti K."/>
            <person name="Lindquist E.A."/>
            <person name="Lipzen A."/>
            <person name="Lundell T."/>
            <person name="Morin E."/>
            <person name="Murat C."/>
            <person name="Sun H."/>
            <person name="Tunlid A."/>
            <person name="Henrissat B."/>
            <person name="Grigoriev I.V."/>
            <person name="Hibbett D.S."/>
            <person name="Martin F."/>
            <person name="Nordberg H.P."/>
            <person name="Cantor M.N."/>
            <person name="Hua S.X."/>
        </authorList>
    </citation>
    <scope>NUCLEOTIDE SEQUENCE [LARGE SCALE GENOMIC DNA]</scope>
    <source>
        <strain evidence="9">h7</strain>
    </source>
</reference>
<dbReference type="OrthoDB" id="166134at2759"/>
<dbReference type="Proteomes" id="UP000053424">
    <property type="component" value="Unassembled WGS sequence"/>
</dbReference>
<dbReference type="Gene3D" id="3.30.40.10">
    <property type="entry name" value="Zinc/RING finger domain, C3HC4 (zinc finger)"/>
    <property type="match status" value="1"/>
</dbReference>
<feature type="compositionally biased region" description="Basic and acidic residues" evidence="6">
    <location>
        <begin position="72"/>
        <end position="89"/>
    </location>
</feature>
<name>A0A0C3CKL2_HEBCY</name>
<gene>
    <name evidence="8" type="ORF">M413DRAFT_438416</name>
</gene>
<dbReference type="InterPro" id="IPR036531">
    <property type="entry name" value="Rbsn_Rab-bd_sf"/>
</dbReference>
<dbReference type="PROSITE" id="PS50178">
    <property type="entry name" value="ZF_FYVE"/>
    <property type="match status" value="1"/>
</dbReference>
<dbReference type="PANTHER" id="PTHR13510">
    <property type="entry name" value="FYVE-FINGER-CONTAINING RAB5 EFFECTOR PROTEIN RABENOSYN-5-RELATED"/>
    <property type="match status" value="1"/>
</dbReference>
<reference evidence="9" key="2">
    <citation type="submission" date="2015-01" db="EMBL/GenBank/DDBJ databases">
        <title>Evolutionary Origins and Diversification of the Mycorrhizal Mutualists.</title>
        <authorList>
            <consortium name="DOE Joint Genome Institute"/>
            <consortium name="Mycorrhizal Genomics Consortium"/>
            <person name="Kohler A."/>
            <person name="Kuo A."/>
            <person name="Nagy L.G."/>
            <person name="Floudas D."/>
            <person name="Copeland A."/>
            <person name="Barry K.W."/>
            <person name="Cichocki N."/>
            <person name="Veneault-Fourrey C."/>
            <person name="LaButti K."/>
            <person name="Lindquist E.A."/>
            <person name="Lipzen A."/>
            <person name="Lundell T."/>
            <person name="Morin E."/>
            <person name="Murat C."/>
            <person name="Riley R."/>
            <person name="Ohm R."/>
            <person name="Sun H."/>
            <person name="Tunlid A."/>
            <person name="Henrissat B."/>
            <person name="Grigoriev I.V."/>
            <person name="Hibbett D.S."/>
            <person name="Martin F."/>
        </authorList>
    </citation>
    <scope>NUCLEOTIDE SEQUENCE [LARGE SCALE GENOMIC DNA]</scope>
    <source>
        <strain evidence="9">h7</strain>
    </source>
</reference>
<dbReference type="EMBL" id="KN831768">
    <property type="protein sequence ID" value="KIM49245.1"/>
    <property type="molecule type" value="Genomic_DNA"/>
</dbReference>
<dbReference type="InterPro" id="IPR011011">
    <property type="entry name" value="Znf_FYVE_PHD"/>
</dbReference>
<evidence type="ECO:0000313" key="8">
    <source>
        <dbReference type="EMBL" id="KIM49245.1"/>
    </source>
</evidence>
<dbReference type="AlphaFoldDB" id="A0A0C3CKL2"/>
<feature type="region of interest" description="Disordered" evidence="6">
    <location>
        <begin position="1"/>
        <end position="104"/>
    </location>
</feature>
<evidence type="ECO:0000313" key="9">
    <source>
        <dbReference type="Proteomes" id="UP000053424"/>
    </source>
</evidence>
<keyword evidence="1" id="KW-0479">Metal-binding</keyword>
<feature type="compositionally biased region" description="Polar residues" evidence="6">
    <location>
        <begin position="125"/>
        <end position="146"/>
    </location>
</feature>
<feature type="coiled-coil region" evidence="5">
    <location>
        <begin position="684"/>
        <end position="711"/>
    </location>
</feature>
<evidence type="ECO:0000256" key="6">
    <source>
        <dbReference type="SAM" id="MobiDB-lite"/>
    </source>
</evidence>
<dbReference type="SUPFAM" id="SSF57903">
    <property type="entry name" value="FYVE/PHD zinc finger"/>
    <property type="match status" value="1"/>
</dbReference>
<dbReference type="SUPFAM" id="SSF140125">
    <property type="entry name" value="Rabenosyn-5 Rab-binding domain-like"/>
    <property type="match status" value="1"/>
</dbReference>
<dbReference type="SMART" id="SM00064">
    <property type="entry name" value="FYVE"/>
    <property type="match status" value="1"/>
</dbReference>
<accession>A0A0C3CKL2</accession>
<feature type="compositionally biased region" description="Polar residues" evidence="6">
    <location>
        <begin position="626"/>
        <end position="639"/>
    </location>
</feature>
<dbReference type="Gene3D" id="4.10.860.20">
    <property type="entry name" value="Rabenosyn, Rab binding domain"/>
    <property type="match status" value="1"/>
</dbReference>
<dbReference type="Pfam" id="PF11464">
    <property type="entry name" value="Rbsn"/>
    <property type="match status" value="1"/>
</dbReference>
<keyword evidence="5" id="KW-0175">Coiled coil</keyword>
<evidence type="ECO:0000256" key="4">
    <source>
        <dbReference type="PROSITE-ProRule" id="PRU00091"/>
    </source>
</evidence>
<feature type="domain" description="FYVE-type" evidence="7">
    <location>
        <begin position="412"/>
        <end position="516"/>
    </location>
</feature>
<dbReference type="PANTHER" id="PTHR13510:SF44">
    <property type="entry name" value="RABENOSYN-5"/>
    <property type="match status" value="1"/>
</dbReference>